<name>A0A1V2UCF5_ENTMU</name>
<organism evidence="3 4">
    <name type="scientific">Enterococcus mundtii</name>
    <dbReference type="NCBI Taxonomy" id="53346"/>
    <lineage>
        <taxon>Bacteria</taxon>
        <taxon>Bacillati</taxon>
        <taxon>Bacillota</taxon>
        <taxon>Bacilli</taxon>
        <taxon>Lactobacillales</taxon>
        <taxon>Enterococcaceae</taxon>
        <taxon>Enterococcus</taxon>
    </lineage>
</organism>
<protein>
    <submittedName>
        <fullName evidence="3">Uncharacterized protein</fullName>
    </submittedName>
</protein>
<evidence type="ECO:0000256" key="2">
    <source>
        <dbReference type="SAM" id="MobiDB-lite"/>
    </source>
</evidence>
<reference evidence="3 4" key="1">
    <citation type="submission" date="2016-12" db="EMBL/GenBank/DDBJ databases">
        <authorList>
            <person name="Song W.-J."/>
            <person name="Kurnit D.M."/>
        </authorList>
    </citation>
    <scope>NUCLEOTIDE SEQUENCE [LARGE SCALE GENOMIC DNA]</scope>
    <source>
        <strain evidence="3 4">CGB1038-1_S1</strain>
    </source>
</reference>
<dbReference type="EMBL" id="MSTR01000017">
    <property type="protein sequence ID" value="ONN40961.1"/>
    <property type="molecule type" value="Genomic_DNA"/>
</dbReference>
<dbReference type="RefSeq" id="WP_077152007.1">
    <property type="nucleotide sequence ID" value="NZ_CABMMO010000017.1"/>
</dbReference>
<feature type="compositionally biased region" description="Basic and acidic residues" evidence="2">
    <location>
        <begin position="420"/>
        <end position="429"/>
    </location>
</feature>
<gene>
    <name evidence="3" type="ORF">BTN92_14010</name>
</gene>
<feature type="coiled-coil region" evidence="1">
    <location>
        <begin position="136"/>
        <end position="202"/>
    </location>
</feature>
<dbReference type="Proteomes" id="UP000189299">
    <property type="component" value="Unassembled WGS sequence"/>
</dbReference>
<accession>A0A1V2UCF5</accession>
<feature type="coiled-coil region" evidence="1">
    <location>
        <begin position="259"/>
        <end position="330"/>
    </location>
</feature>
<proteinExistence type="predicted"/>
<dbReference type="AlphaFoldDB" id="A0A1V2UCF5"/>
<evidence type="ECO:0000256" key="1">
    <source>
        <dbReference type="SAM" id="Coils"/>
    </source>
</evidence>
<keyword evidence="1" id="KW-0175">Coiled coil</keyword>
<feature type="region of interest" description="Disordered" evidence="2">
    <location>
        <begin position="409"/>
        <end position="429"/>
    </location>
</feature>
<sequence length="429" mass="50301">MFRRKPKFIYELSECTLLKEEEIFNPDDLFQFIQEEDYRFRRDYLKGSVVVTKVRNNLEGTVYYAKRLHLPQEEGFDWVAELADFYTKKPIDYFLDEPIVESVNDSEPVLSMDSDEALTLDDFEADIQPVTKTDKMEQSESEIESVLSSSSEMEQEQVLAEENSEEFVQISKSELQSIKEALDRHQKEIKQFREEKATEIQSTTASAETPSEDNMLEEMTKLLDTEPVKGESLDIEVATDEIVQEVLQSTKVEFGQALTKFIERETKKINQEIQQLDKRHLIEESVTKRLEAKKQEELANLESQLINQKQQQVQEEKLRHQQALENIEKSFTTQLEGETEAIQNSYKETVDQTIKKEYEQQTEQLSRVLQGKMDELKLRQHTVNTGLEANFKEILETFNREHTQVIHEVEQKKQQSPISLEERRLRLQA</sequence>
<comment type="caution">
    <text evidence="3">The sequence shown here is derived from an EMBL/GenBank/DDBJ whole genome shotgun (WGS) entry which is preliminary data.</text>
</comment>
<dbReference type="OrthoDB" id="2199968at2"/>
<evidence type="ECO:0000313" key="3">
    <source>
        <dbReference type="EMBL" id="ONN40961.1"/>
    </source>
</evidence>
<evidence type="ECO:0000313" key="4">
    <source>
        <dbReference type="Proteomes" id="UP000189299"/>
    </source>
</evidence>